<protein>
    <recommendedName>
        <fullName evidence="3">Thymidylate kinase</fullName>
    </recommendedName>
</protein>
<evidence type="ECO:0008006" key="3">
    <source>
        <dbReference type="Google" id="ProtNLM"/>
    </source>
</evidence>
<evidence type="ECO:0000313" key="2">
    <source>
        <dbReference type="Proteomes" id="UP000240429"/>
    </source>
</evidence>
<dbReference type="Proteomes" id="UP000240429">
    <property type="component" value="Unassembled WGS sequence"/>
</dbReference>
<reference evidence="1 2" key="1">
    <citation type="submission" date="2018-03" db="EMBL/GenBank/DDBJ databases">
        <title>Streptomyces dioscori sp. nov., a novel endophytic actinobacterium isolated from bulbil of Dioscorea bulbifera L.</title>
        <authorList>
            <person name="Zhikuan W."/>
        </authorList>
    </citation>
    <scope>NUCLEOTIDE SEQUENCE [LARGE SCALE GENOMIC DNA]</scope>
    <source>
        <strain evidence="1 2">A217</strain>
    </source>
</reference>
<comment type="caution">
    <text evidence="1">The sequence shown here is derived from an EMBL/GenBank/DDBJ whole genome shotgun (WGS) entry which is preliminary data.</text>
</comment>
<accession>A0A2P8Q3Q1</accession>
<keyword evidence="2" id="KW-1185">Reference proteome</keyword>
<dbReference type="Gene3D" id="3.40.50.300">
    <property type="entry name" value="P-loop containing nucleotide triphosphate hydrolases"/>
    <property type="match status" value="1"/>
</dbReference>
<dbReference type="SUPFAM" id="SSF52540">
    <property type="entry name" value="P-loop containing nucleoside triphosphate hydrolases"/>
    <property type="match status" value="1"/>
</dbReference>
<gene>
    <name evidence="1" type="ORF">C6Y14_22840</name>
</gene>
<name>A0A2P8Q3Q1_9ACTN</name>
<organism evidence="1 2">
    <name type="scientific">Streptomyces dioscori</name>
    <dbReference type="NCBI Taxonomy" id="2109333"/>
    <lineage>
        <taxon>Bacteria</taxon>
        <taxon>Bacillati</taxon>
        <taxon>Actinomycetota</taxon>
        <taxon>Actinomycetes</taxon>
        <taxon>Kitasatosporales</taxon>
        <taxon>Streptomycetaceae</taxon>
        <taxon>Streptomyces</taxon>
        <taxon>Streptomyces aurantiacus group</taxon>
    </lineage>
</organism>
<sequence>MALLGIDGGGKSSVAAALREGLEHAGHEVVDASTDVMFERAALGEGHPWESLHHIAEEGWRLYLRQPPAQSAVFTSGLLELTAYCVIRADVVEPALERGAVVLTDSFCLKNVVRTLRQAQFMEGCLREAVDQALRGVRTALSSPVLQPDVGLLLDADPALALRWRRAQRGGLEPGADLSVAGRPGDEAFVELQSALATELREAAGHWGWHVLSVDGRPLAETVSAALSHVREHPGLRGPR</sequence>
<evidence type="ECO:0000313" key="1">
    <source>
        <dbReference type="EMBL" id="PSM40855.1"/>
    </source>
</evidence>
<proteinExistence type="predicted"/>
<dbReference type="InterPro" id="IPR027417">
    <property type="entry name" value="P-loop_NTPase"/>
</dbReference>
<dbReference type="EMBL" id="PYBJ01000016">
    <property type="protein sequence ID" value="PSM40855.1"/>
    <property type="molecule type" value="Genomic_DNA"/>
</dbReference>
<dbReference type="AlphaFoldDB" id="A0A2P8Q3Q1"/>